<dbReference type="InterPro" id="IPR052209">
    <property type="entry name" value="CbiZ"/>
</dbReference>
<dbReference type="Pfam" id="PF01955">
    <property type="entry name" value="CbiZ"/>
    <property type="match status" value="1"/>
</dbReference>
<dbReference type="EMBL" id="BLAB01000001">
    <property type="protein sequence ID" value="GER92442.1"/>
    <property type="molecule type" value="Genomic_DNA"/>
</dbReference>
<proteinExistence type="predicted"/>
<dbReference type="PANTHER" id="PTHR35336">
    <property type="entry name" value="ADENOSYLCOBINAMIDE AMIDOHYDROLASE"/>
    <property type="match status" value="1"/>
</dbReference>
<comment type="caution">
    <text evidence="1">The sequence shown here is derived from an EMBL/GenBank/DDBJ whole genome shotgun (WGS) entry which is preliminary data.</text>
</comment>
<gene>
    <name evidence="1" type="ORF">A45J_0158</name>
</gene>
<evidence type="ECO:0000313" key="1">
    <source>
        <dbReference type="EMBL" id="GER92442.1"/>
    </source>
</evidence>
<protein>
    <recommendedName>
        <fullName evidence="2">Adenosylcobinamide amidohydrolase</fullName>
    </recommendedName>
</protein>
<organism evidence="1">
    <name type="scientific">hot springs metagenome</name>
    <dbReference type="NCBI Taxonomy" id="433727"/>
    <lineage>
        <taxon>unclassified sequences</taxon>
        <taxon>metagenomes</taxon>
        <taxon>ecological metagenomes</taxon>
    </lineage>
</organism>
<dbReference type="PANTHER" id="PTHR35336:SF5">
    <property type="entry name" value="ADENOSYLCOBINAMIDE AMIDOHYDROLASE"/>
    <property type="match status" value="1"/>
</dbReference>
<dbReference type="AlphaFoldDB" id="A0A5J4KZH8"/>
<evidence type="ECO:0008006" key="2">
    <source>
        <dbReference type="Google" id="ProtNLM"/>
    </source>
</evidence>
<dbReference type="InterPro" id="IPR002808">
    <property type="entry name" value="AdoCbi_amidolase"/>
</dbReference>
<reference evidence="1" key="1">
    <citation type="submission" date="2019-10" db="EMBL/GenBank/DDBJ databases">
        <title>Metagenomic sequencing of thiosulfate-disproportionating enrichment culture.</title>
        <authorList>
            <person name="Umezawa K."/>
            <person name="Kojima H."/>
            <person name="Fukui M."/>
        </authorList>
    </citation>
    <scope>NUCLEOTIDE SEQUENCE</scope>
    <source>
        <strain evidence="1">45J</strain>
    </source>
</reference>
<accession>A0A5J4KZH8</accession>
<sequence length="282" mass="30428">MDILVMRGFKKYLIGLIVLMIPIPSFVMAGDIPLPAELGVKAFVIKSEKNGLWEKSLIVQFPERRRVLSTNDGFVDAMAVVNHSAHPELWKRVCQEMKTKEEVGGKVYSRKIKERNAERLGIRSEDISQMATAADMDNLAVVTKTLKPFVVTALVTAGAKTNALRTGVDEGTHVEGEAPKGTVNILILTNARLTDGAMARAIITATEAKTAAFEDLKVPSSYTKDVQATGTGTDSAIVVSGTKVPQVTYTGGHSRIGELIGKAVYEAVVEALGKQNGFRKSN</sequence>
<name>A0A5J4KZH8_9ZZZZ</name>